<reference evidence="1 2" key="2">
    <citation type="journal article" date="2022" name="Mol. Ecol. Resour.">
        <title>The genomes of chicory, endive, great burdock and yacon provide insights into Asteraceae paleo-polyploidization history and plant inulin production.</title>
        <authorList>
            <person name="Fan W."/>
            <person name="Wang S."/>
            <person name="Wang H."/>
            <person name="Wang A."/>
            <person name="Jiang F."/>
            <person name="Liu H."/>
            <person name="Zhao H."/>
            <person name="Xu D."/>
            <person name="Zhang Y."/>
        </authorList>
    </citation>
    <scope>NUCLEOTIDE SEQUENCE [LARGE SCALE GENOMIC DNA]</scope>
    <source>
        <strain evidence="2">cv. Yunnan</strain>
        <tissue evidence="1">Leaves</tissue>
    </source>
</reference>
<sequence>MKFDNHILVIISIVSLFFIILVDGLDSSSSLLKDDDIYDEVKMAFRTDLDGAKDKFGPISSFDLDDFEEVGDAFGPIPSFDEATEALGPSASNVLRNAKDALGPISPSALDDAKEALGPASSKAKEALDEAKKALSPGSSDAKEALGPTSDKAKEALDEAKGALGPASDKAKEALGPSSSNVIDKAREKFDSFTSWITQSKEDASSEDQKESPQAPSPSVLDPYGILDGAKQNFDSLLDSITQSKDQISPSLMEEAKSGPVSSIDIDQAKEAPPPDQAQKKTGSSPASSPAPLLSEGSITSLIIQNKEEVSSEPPSISVKSRKELSPISSSNEDASSPSLLSASAPVLPSSFKEAIHAAKEKFSSISSYFSQNKVQTPPESDIKLHSDSVYFDQDVALAIESMIKQAQSNSQLAMDEAKTLLSDPIDSPDAGKCVQKCMANYESCSKKLNRAMEDLRARNVELFTDDIGAAEGEIYACQKCFQENTKTQSPFSELEEATIKATRECLNVLDHSG</sequence>
<evidence type="ECO:0000313" key="1">
    <source>
        <dbReference type="EMBL" id="KAI3682786.1"/>
    </source>
</evidence>
<reference evidence="2" key="1">
    <citation type="journal article" date="2022" name="Mol. Ecol. Resour.">
        <title>The genomes of chicory, endive, great burdock and yacon provide insights into Asteraceae palaeo-polyploidization history and plant inulin production.</title>
        <authorList>
            <person name="Fan W."/>
            <person name="Wang S."/>
            <person name="Wang H."/>
            <person name="Wang A."/>
            <person name="Jiang F."/>
            <person name="Liu H."/>
            <person name="Zhao H."/>
            <person name="Xu D."/>
            <person name="Zhang Y."/>
        </authorList>
    </citation>
    <scope>NUCLEOTIDE SEQUENCE [LARGE SCALE GENOMIC DNA]</scope>
    <source>
        <strain evidence="2">cv. Yunnan</strain>
    </source>
</reference>
<keyword evidence="2" id="KW-1185">Reference proteome</keyword>
<proteinExistence type="predicted"/>
<accession>A0ACB8YBL1</accession>
<evidence type="ECO:0000313" key="2">
    <source>
        <dbReference type="Proteomes" id="UP001056120"/>
    </source>
</evidence>
<comment type="caution">
    <text evidence="1">The sequence shown here is derived from an EMBL/GenBank/DDBJ whole genome shotgun (WGS) entry which is preliminary data.</text>
</comment>
<gene>
    <name evidence="1" type="ORF">L1987_83028</name>
</gene>
<organism evidence="1 2">
    <name type="scientific">Smallanthus sonchifolius</name>
    <dbReference type="NCBI Taxonomy" id="185202"/>
    <lineage>
        <taxon>Eukaryota</taxon>
        <taxon>Viridiplantae</taxon>
        <taxon>Streptophyta</taxon>
        <taxon>Embryophyta</taxon>
        <taxon>Tracheophyta</taxon>
        <taxon>Spermatophyta</taxon>
        <taxon>Magnoliopsida</taxon>
        <taxon>eudicotyledons</taxon>
        <taxon>Gunneridae</taxon>
        <taxon>Pentapetalae</taxon>
        <taxon>asterids</taxon>
        <taxon>campanulids</taxon>
        <taxon>Asterales</taxon>
        <taxon>Asteraceae</taxon>
        <taxon>Asteroideae</taxon>
        <taxon>Heliantheae alliance</taxon>
        <taxon>Millerieae</taxon>
        <taxon>Smallanthus</taxon>
    </lineage>
</organism>
<name>A0ACB8YBL1_9ASTR</name>
<protein>
    <submittedName>
        <fullName evidence="1">Uncharacterized protein</fullName>
    </submittedName>
</protein>
<dbReference type="EMBL" id="CM042045">
    <property type="protein sequence ID" value="KAI3682786.1"/>
    <property type="molecule type" value="Genomic_DNA"/>
</dbReference>
<dbReference type="Proteomes" id="UP001056120">
    <property type="component" value="Linkage Group LG28"/>
</dbReference>